<dbReference type="PROSITE" id="PS51873">
    <property type="entry name" value="TRIAD"/>
    <property type="match status" value="1"/>
</dbReference>
<dbReference type="InterPro" id="IPR044066">
    <property type="entry name" value="TRIAD_supradom"/>
</dbReference>
<dbReference type="GO" id="GO:0016567">
    <property type="term" value="P:protein ubiquitination"/>
    <property type="evidence" value="ECO:0007669"/>
    <property type="project" value="InterPro"/>
</dbReference>
<dbReference type="Proteomes" id="UP000663828">
    <property type="component" value="Unassembled WGS sequence"/>
</dbReference>
<evidence type="ECO:0000313" key="10">
    <source>
        <dbReference type="EMBL" id="CAF1484013.1"/>
    </source>
</evidence>
<keyword evidence="6" id="KW-0863">Zinc-finger</keyword>
<dbReference type="InterPro" id="IPR015063">
    <property type="entry name" value="USP8_dimer"/>
</dbReference>
<feature type="domain" description="RING-type" evidence="9">
    <location>
        <begin position="216"/>
        <end position="433"/>
    </location>
</feature>
<dbReference type="InterPro" id="IPR017907">
    <property type="entry name" value="Znf_RING_CS"/>
</dbReference>
<dbReference type="InterPro" id="IPR013083">
    <property type="entry name" value="Znf_RING/FYVE/PHD"/>
</dbReference>
<gene>
    <name evidence="10" type="ORF">XAT740_LOCUS38695</name>
</gene>
<evidence type="ECO:0000313" key="11">
    <source>
        <dbReference type="Proteomes" id="UP000663828"/>
    </source>
</evidence>
<dbReference type="SUPFAM" id="SSF57850">
    <property type="entry name" value="RING/U-box"/>
    <property type="match status" value="3"/>
</dbReference>
<reference evidence="10" key="1">
    <citation type="submission" date="2021-02" db="EMBL/GenBank/DDBJ databases">
        <authorList>
            <person name="Nowell W R."/>
        </authorList>
    </citation>
    <scope>NUCLEOTIDE SEQUENCE</scope>
</reference>
<evidence type="ECO:0000256" key="2">
    <source>
        <dbReference type="ARBA" id="ARBA00012251"/>
    </source>
</evidence>
<sequence length="433" mass="49990">MTKAMNRFRAKSMADLRTQAFARPNHSQPLTFQRLCNLCNEVKIKADQYLNVDGDQELAYICYYNATEYLNMIMKCEEYSHLPQFFRTKFEQQWAECEQLESTLRLELEQRYKRQNVNKRNNTVPAVNLKTVNNAICLLTQHTRSLNTVPPYNLVTGQTTIRNISDSTAYRTFDKCLSGNRNPSFTCENTQVPISKVPLSRSDTPQPPRTPRVKPRNRECVVCLTRKPTADFQKRFSTECRHTIRQICTPCVRENTHRALKDSPATEVRCPEQNCNVLFDFVSVQSLLNGASTSLGRCGTALTRHESHLSMNYIEAMRNVVFCAYGCGWGTEILGTMVPYLTCLNCKKTTCTHHKIRWHVGMTCSEYDQKLESDRENRQNKKYLDDHTKKCPKCKVSIEKNGGCNHMTCRNCKHEFCWSCLTDYKSAGQHQNC</sequence>
<dbReference type="Pfam" id="PF22191">
    <property type="entry name" value="IBR_1"/>
    <property type="match status" value="1"/>
</dbReference>
<evidence type="ECO:0000256" key="5">
    <source>
        <dbReference type="ARBA" id="ARBA00022737"/>
    </source>
</evidence>
<evidence type="ECO:0000256" key="4">
    <source>
        <dbReference type="ARBA" id="ARBA00022723"/>
    </source>
</evidence>
<name>A0A815S103_ADIRI</name>
<dbReference type="EMBL" id="CAJNOR010004207">
    <property type="protein sequence ID" value="CAF1484013.1"/>
    <property type="molecule type" value="Genomic_DNA"/>
</dbReference>
<keyword evidence="5" id="KW-0677">Repeat</keyword>
<dbReference type="InterPro" id="IPR002867">
    <property type="entry name" value="IBR_dom"/>
</dbReference>
<dbReference type="SMART" id="SM00647">
    <property type="entry name" value="IBR"/>
    <property type="match status" value="2"/>
</dbReference>
<dbReference type="AlphaFoldDB" id="A0A815S103"/>
<dbReference type="GO" id="GO:0016579">
    <property type="term" value="P:protein deubiquitination"/>
    <property type="evidence" value="ECO:0007669"/>
    <property type="project" value="UniProtKB-ARBA"/>
</dbReference>
<comment type="caution">
    <text evidence="10">The sequence shown here is derived from an EMBL/GenBank/DDBJ whole genome shotgun (WGS) entry which is preliminary data.</text>
</comment>
<dbReference type="EC" id="2.3.2.31" evidence="2"/>
<dbReference type="Gene3D" id="1.20.58.80">
    <property type="entry name" value="Phosphotransferase system, lactose/cellobiose-type IIA subunit"/>
    <property type="match status" value="1"/>
</dbReference>
<dbReference type="Gene3D" id="1.20.120.1750">
    <property type="match status" value="1"/>
</dbReference>
<proteinExistence type="predicted"/>
<accession>A0A815S103</accession>
<dbReference type="InterPro" id="IPR031127">
    <property type="entry name" value="E3_UB_ligase_RBR"/>
</dbReference>
<protein>
    <recommendedName>
        <fullName evidence="2">RBR-type E3 ubiquitin transferase</fullName>
        <ecNumber evidence="2">2.3.2.31</ecNumber>
    </recommendedName>
</protein>
<evidence type="ECO:0000256" key="8">
    <source>
        <dbReference type="ARBA" id="ARBA00022833"/>
    </source>
</evidence>
<keyword evidence="8" id="KW-0862">Zinc</keyword>
<keyword evidence="7" id="KW-0833">Ubl conjugation pathway</keyword>
<organism evidence="10 11">
    <name type="scientific">Adineta ricciae</name>
    <name type="common">Rotifer</name>
    <dbReference type="NCBI Taxonomy" id="249248"/>
    <lineage>
        <taxon>Eukaryota</taxon>
        <taxon>Metazoa</taxon>
        <taxon>Spiralia</taxon>
        <taxon>Gnathifera</taxon>
        <taxon>Rotifera</taxon>
        <taxon>Eurotatoria</taxon>
        <taxon>Bdelloidea</taxon>
        <taxon>Adinetida</taxon>
        <taxon>Adinetidae</taxon>
        <taxon>Adineta</taxon>
    </lineage>
</organism>
<dbReference type="PROSITE" id="PS00518">
    <property type="entry name" value="ZF_RING_1"/>
    <property type="match status" value="1"/>
</dbReference>
<dbReference type="Pfam" id="PF01485">
    <property type="entry name" value="IBR"/>
    <property type="match status" value="1"/>
</dbReference>
<dbReference type="GO" id="GO:0061630">
    <property type="term" value="F:ubiquitin protein ligase activity"/>
    <property type="evidence" value="ECO:0007669"/>
    <property type="project" value="UniProtKB-EC"/>
</dbReference>
<keyword evidence="4" id="KW-0479">Metal-binding</keyword>
<dbReference type="Pfam" id="PF08969">
    <property type="entry name" value="USP8_dimer"/>
    <property type="match status" value="1"/>
</dbReference>
<keyword evidence="3" id="KW-0808">Transferase</keyword>
<evidence type="ECO:0000259" key="9">
    <source>
        <dbReference type="PROSITE" id="PS51873"/>
    </source>
</evidence>
<evidence type="ECO:0000256" key="7">
    <source>
        <dbReference type="ARBA" id="ARBA00022786"/>
    </source>
</evidence>
<dbReference type="GO" id="GO:0008270">
    <property type="term" value="F:zinc ion binding"/>
    <property type="evidence" value="ECO:0007669"/>
    <property type="project" value="UniProtKB-KW"/>
</dbReference>
<evidence type="ECO:0000256" key="3">
    <source>
        <dbReference type="ARBA" id="ARBA00022679"/>
    </source>
</evidence>
<keyword evidence="11" id="KW-1185">Reference proteome</keyword>
<comment type="catalytic activity">
    <reaction evidence="1">
        <text>[E2 ubiquitin-conjugating enzyme]-S-ubiquitinyl-L-cysteine + [acceptor protein]-L-lysine = [E2 ubiquitin-conjugating enzyme]-L-cysteine + [acceptor protein]-N(6)-ubiquitinyl-L-lysine.</text>
        <dbReference type="EC" id="2.3.2.31"/>
    </reaction>
</comment>
<dbReference type="SUPFAM" id="SSF140856">
    <property type="entry name" value="USP8 N-terminal domain-like"/>
    <property type="match status" value="1"/>
</dbReference>
<dbReference type="Gene3D" id="3.30.40.10">
    <property type="entry name" value="Zinc/RING finger domain, C3HC4 (zinc finger)"/>
    <property type="match status" value="1"/>
</dbReference>
<dbReference type="PANTHER" id="PTHR11685">
    <property type="entry name" value="RBR FAMILY RING FINGER AND IBR DOMAIN-CONTAINING"/>
    <property type="match status" value="1"/>
</dbReference>
<evidence type="ECO:0000256" key="6">
    <source>
        <dbReference type="ARBA" id="ARBA00022771"/>
    </source>
</evidence>
<evidence type="ECO:0000256" key="1">
    <source>
        <dbReference type="ARBA" id="ARBA00001798"/>
    </source>
</evidence>